<dbReference type="STRING" id="1884261.A0A5C3Q6M4"/>
<sequence length="428" mass="44560">MVHSALYLAPFLAASAHAALNDWTKPCFSGSCSYDLPAQDGAASGSLTIWGSENLLTDITPAAGWAILDCSPSATNQTIRLVCEDEGAGCDHLFKQTGAEGKIVRLPEACGANAFARVAKSYDAKDQSLPASFAKLRRRDGKQPTVRALDLDTEFASMDPSTAGSVGFAIQGLNRPGFASKPISTPSLRARRSPHTARQIGDIFEDAGGLFEVVFDEISQGFEIDETINVPPIELDEEFNLIDVSVGCAENGVGAGITVDIAAKGTVSADIGVIAVGTVVPPVLTKFNTVTRLNSDVVGTVTLGGSVTGAIDTGEITLFEIGIPGLNFPGIFQLGPAFQINTLLGASLEAQATVAIDLNFKATDALIVFPADAAQESASELDVGDTNFDLAVSPGVKVTGTIEAHLIPTVRLPLVSSSLPSSILIFPR</sequence>
<organism evidence="2 3">
    <name type="scientific">Pterulicium gracile</name>
    <dbReference type="NCBI Taxonomy" id="1884261"/>
    <lineage>
        <taxon>Eukaryota</taxon>
        <taxon>Fungi</taxon>
        <taxon>Dikarya</taxon>
        <taxon>Basidiomycota</taxon>
        <taxon>Agaricomycotina</taxon>
        <taxon>Agaricomycetes</taxon>
        <taxon>Agaricomycetidae</taxon>
        <taxon>Agaricales</taxon>
        <taxon>Pleurotineae</taxon>
        <taxon>Pterulaceae</taxon>
        <taxon>Pterulicium</taxon>
    </lineage>
</organism>
<feature type="signal peptide" evidence="1">
    <location>
        <begin position="1"/>
        <end position="18"/>
    </location>
</feature>
<evidence type="ECO:0000313" key="3">
    <source>
        <dbReference type="Proteomes" id="UP000305067"/>
    </source>
</evidence>
<reference evidence="2 3" key="1">
    <citation type="journal article" date="2019" name="Nat. Ecol. Evol.">
        <title>Megaphylogeny resolves global patterns of mushroom evolution.</title>
        <authorList>
            <person name="Varga T."/>
            <person name="Krizsan K."/>
            <person name="Foldi C."/>
            <person name="Dima B."/>
            <person name="Sanchez-Garcia M."/>
            <person name="Sanchez-Ramirez S."/>
            <person name="Szollosi G.J."/>
            <person name="Szarkandi J.G."/>
            <person name="Papp V."/>
            <person name="Albert L."/>
            <person name="Andreopoulos W."/>
            <person name="Angelini C."/>
            <person name="Antonin V."/>
            <person name="Barry K.W."/>
            <person name="Bougher N.L."/>
            <person name="Buchanan P."/>
            <person name="Buyck B."/>
            <person name="Bense V."/>
            <person name="Catcheside P."/>
            <person name="Chovatia M."/>
            <person name="Cooper J."/>
            <person name="Damon W."/>
            <person name="Desjardin D."/>
            <person name="Finy P."/>
            <person name="Geml J."/>
            <person name="Haridas S."/>
            <person name="Hughes K."/>
            <person name="Justo A."/>
            <person name="Karasinski D."/>
            <person name="Kautmanova I."/>
            <person name="Kiss B."/>
            <person name="Kocsube S."/>
            <person name="Kotiranta H."/>
            <person name="LaButti K.M."/>
            <person name="Lechner B.E."/>
            <person name="Liimatainen K."/>
            <person name="Lipzen A."/>
            <person name="Lukacs Z."/>
            <person name="Mihaltcheva S."/>
            <person name="Morgado L.N."/>
            <person name="Niskanen T."/>
            <person name="Noordeloos M.E."/>
            <person name="Ohm R.A."/>
            <person name="Ortiz-Santana B."/>
            <person name="Ovrebo C."/>
            <person name="Racz N."/>
            <person name="Riley R."/>
            <person name="Savchenko A."/>
            <person name="Shiryaev A."/>
            <person name="Soop K."/>
            <person name="Spirin V."/>
            <person name="Szebenyi C."/>
            <person name="Tomsovsky M."/>
            <person name="Tulloss R.E."/>
            <person name="Uehling J."/>
            <person name="Grigoriev I.V."/>
            <person name="Vagvolgyi C."/>
            <person name="Papp T."/>
            <person name="Martin F.M."/>
            <person name="Miettinen O."/>
            <person name="Hibbett D.S."/>
            <person name="Nagy L.G."/>
        </authorList>
    </citation>
    <scope>NUCLEOTIDE SEQUENCE [LARGE SCALE GENOMIC DNA]</scope>
    <source>
        <strain evidence="2 3">CBS 309.79</strain>
    </source>
</reference>
<proteinExistence type="predicted"/>
<protein>
    <submittedName>
        <fullName evidence="2">Uncharacterized protein</fullName>
    </submittedName>
</protein>
<accession>A0A5C3Q6M4</accession>
<dbReference type="Proteomes" id="UP000305067">
    <property type="component" value="Unassembled WGS sequence"/>
</dbReference>
<name>A0A5C3Q6M4_9AGAR</name>
<dbReference type="AlphaFoldDB" id="A0A5C3Q6M4"/>
<dbReference type="OrthoDB" id="73875at2759"/>
<gene>
    <name evidence="2" type="ORF">BDV98DRAFT_513349</name>
</gene>
<feature type="chain" id="PRO_5022876671" evidence="1">
    <location>
        <begin position="19"/>
        <end position="428"/>
    </location>
</feature>
<evidence type="ECO:0000256" key="1">
    <source>
        <dbReference type="SAM" id="SignalP"/>
    </source>
</evidence>
<keyword evidence="1" id="KW-0732">Signal</keyword>
<dbReference type="EMBL" id="ML178845">
    <property type="protein sequence ID" value="TFK97642.1"/>
    <property type="molecule type" value="Genomic_DNA"/>
</dbReference>
<keyword evidence="3" id="KW-1185">Reference proteome</keyword>
<evidence type="ECO:0000313" key="2">
    <source>
        <dbReference type="EMBL" id="TFK97642.1"/>
    </source>
</evidence>